<dbReference type="InterPro" id="IPR001045">
    <property type="entry name" value="Spermi_synthase"/>
</dbReference>
<feature type="domain" description="PABS" evidence="5">
    <location>
        <begin position="2"/>
        <end position="114"/>
    </location>
</feature>
<evidence type="ECO:0000256" key="2">
    <source>
        <dbReference type="ARBA" id="ARBA00022679"/>
    </source>
</evidence>
<dbReference type="PANTHER" id="PTHR11558">
    <property type="entry name" value="SPERMIDINE/SPERMINE SYNTHASE"/>
    <property type="match status" value="1"/>
</dbReference>
<evidence type="ECO:0000256" key="4">
    <source>
        <dbReference type="PROSITE-ProRule" id="PRU00354"/>
    </source>
</evidence>
<evidence type="ECO:0000313" key="6">
    <source>
        <dbReference type="EMBL" id="NNF06932.1"/>
    </source>
</evidence>
<feature type="non-terminal residue" evidence="6">
    <location>
        <position position="114"/>
    </location>
</feature>
<dbReference type="SUPFAM" id="SSF53335">
    <property type="entry name" value="S-adenosyl-L-methionine-dependent methyltransferases"/>
    <property type="match status" value="1"/>
</dbReference>
<dbReference type="InterPro" id="IPR037163">
    <property type="entry name" value="Spermidine_synt_N_sf"/>
</dbReference>
<dbReference type="EC" id="2.5.1.16" evidence="6"/>
<comment type="similarity">
    <text evidence="1">Belongs to the spermidine/spermine synthase family.</text>
</comment>
<evidence type="ECO:0000313" key="7">
    <source>
        <dbReference type="Proteomes" id="UP000547674"/>
    </source>
</evidence>
<accession>A0A7Y2E9U4</accession>
<dbReference type="GO" id="GO:0004766">
    <property type="term" value="F:spermidine synthase activity"/>
    <property type="evidence" value="ECO:0007669"/>
    <property type="project" value="UniProtKB-EC"/>
</dbReference>
<dbReference type="GO" id="GO:0008295">
    <property type="term" value="P:spermidine biosynthetic process"/>
    <property type="evidence" value="ECO:0007669"/>
    <property type="project" value="TreeGrafter"/>
</dbReference>
<dbReference type="Pfam" id="PF17284">
    <property type="entry name" value="Spermine_synt_N"/>
    <property type="match status" value="1"/>
</dbReference>
<dbReference type="PROSITE" id="PS51006">
    <property type="entry name" value="PABS_2"/>
    <property type="match status" value="1"/>
</dbReference>
<protein>
    <submittedName>
        <fullName evidence="6">Spermidine synthase</fullName>
        <ecNumber evidence="6">2.5.1.16</ecNumber>
    </submittedName>
</protein>
<evidence type="ECO:0000256" key="3">
    <source>
        <dbReference type="ARBA" id="ARBA00023115"/>
    </source>
</evidence>
<dbReference type="PROSITE" id="PS01330">
    <property type="entry name" value="PABS_1"/>
    <property type="match status" value="1"/>
</dbReference>
<evidence type="ECO:0000256" key="1">
    <source>
        <dbReference type="ARBA" id="ARBA00007867"/>
    </source>
</evidence>
<dbReference type="GO" id="GO:0005829">
    <property type="term" value="C:cytosol"/>
    <property type="evidence" value="ECO:0007669"/>
    <property type="project" value="TreeGrafter"/>
</dbReference>
<dbReference type="AlphaFoldDB" id="A0A7Y2E9U4"/>
<proteinExistence type="inferred from homology"/>
<dbReference type="InterPro" id="IPR030374">
    <property type="entry name" value="PABS"/>
</dbReference>
<dbReference type="InterPro" id="IPR035246">
    <property type="entry name" value="Spermidine_synt_N"/>
</dbReference>
<gene>
    <name evidence="6" type="ORF">HKN21_09245</name>
</gene>
<keyword evidence="3 4" id="KW-0620">Polyamine biosynthesis</keyword>
<sequence>MDLWVEERFRNIYGLRFRVTEVLYSKQSEFQKVEVVNTAGFGKMLFNDGAVMLSERDEFIYHEMIAHVPLFAHPDPKSVLIIGGGDGGTAREVLRHGSVEHCTMVEIDGAVVEA</sequence>
<organism evidence="6 7">
    <name type="scientific">Eiseniibacteriota bacterium</name>
    <dbReference type="NCBI Taxonomy" id="2212470"/>
    <lineage>
        <taxon>Bacteria</taxon>
        <taxon>Candidatus Eiseniibacteriota</taxon>
    </lineage>
</organism>
<dbReference type="EMBL" id="JABDJR010000365">
    <property type="protein sequence ID" value="NNF06932.1"/>
    <property type="molecule type" value="Genomic_DNA"/>
</dbReference>
<comment type="caution">
    <text evidence="6">The sequence shown here is derived from an EMBL/GenBank/DDBJ whole genome shotgun (WGS) entry which is preliminary data.</text>
</comment>
<dbReference type="Gene3D" id="2.30.140.10">
    <property type="entry name" value="Spermidine synthase, tetramerisation domain"/>
    <property type="match status" value="1"/>
</dbReference>
<dbReference type="PANTHER" id="PTHR11558:SF11">
    <property type="entry name" value="SPERMIDINE SYNTHASE"/>
    <property type="match status" value="1"/>
</dbReference>
<name>A0A7Y2E9U4_UNCEI</name>
<comment type="caution">
    <text evidence="4">Lacks conserved residue(s) required for the propagation of feature annotation.</text>
</comment>
<dbReference type="Gene3D" id="3.40.50.150">
    <property type="entry name" value="Vaccinia Virus protein VP39"/>
    <property type="match status" value="1"/>
</dbReference>
<reference evidence="6 7" key="1">
    <citation type="submission" date="2020-03" db="EMBL/GenBank/DDBJ databases">
        <title>Metabolic flexibility allows generalist bacteria to become dominant in a frequently disturbed ecosystem.</title>
        <authorList>
            <person name="Chen Y.-J."/>
            <person name="Leung P.M."/>
            <person name="Bay S.K."/>
            <person name="Hugenholtz P."/>
            <person name="Kessler A.J."/>
            <person name="Shelley G."/>
            <person name="Waite D.W."/>
            <person name="Cook P.L."/>
            <person name="Greening C."/>
        </authorList>
    </citation>
    <scope>NUCLEOTIDE SEQUENCE [LARGE SCALE GENOMIC DNA]</scope>
    <source>
        <strain evidence="6">SS_bin_28</strain>
    </source>
</reference>
<dbReference type="InterPro" id="IPR030373">
    <property type="entry name" value="PABS_CS"/>
</dbReference>
<dbReference type="Pfam" id="PF01564">
    <property type="entry name" value="Spermine_synth"/>
    <property type="match status" value="1"/>
</dbReference>
<dbReference type="InterPro" id="IPR029063">
    <property type="entry name" value="SAM-dependent_MTases_sf"/>
</dbReference>
<evidence type="ECO:0000259" key="5">
    <source>
        <dbReference type="PROSITE" id="PS51006"/>
    </source>
</evidence>
<keyword evidence="2 4" id="KW-0808">Transferase</keyword>
<dbReference type="Proteomes" id="UP000547674">
    <property type="component" value="Unassembled WGS sequence"/>
</dbReference>